<dbReference type="GeneID" id="10502237"/>
<dbReference type="KEGG" id="dpp:DICPUDRAFT_148963"/>
<evidence type="ECO:0000313" key="2">
    <source>
        <dbReference type="EMBL" id="EGC38364.1"/>
    </source>
</evidence>
<evidence type="ECO:0000313" key="3">
    <source>
        <dbReference type="Proteomes" id="UP000001064"/>
    </source>
</evidence>
<keyword evidence="1" id="KW-1133">Transmembrane helix</keyword>
<accession>F0ZCG2</accession>
<evidence type="ECO:0000256" key="1">
    <source>
        <dbReference type="SAM" id="Phobius"/>
    </source>
</evidence>
<dbReference type="Proteomes" id="UP000001064">
    <property type="component" value="Unassembled WGS sequence"/>
</dbReference>
<reference evidence="3" key="1">
    <citation type="journal article" date="2011" name="Genome Biol.">
        <title>Comparative genomics of the social amoebae Dictyostelium discoideum and Dictyostelium purpureum.</title>
        <authorList>
            <consortium name="US DOE Joint Genome Institute (JGI-PGF)"/>
            <person name="Sucgang R."/>
            <person name="Kuo A."/>
            <person name="Tian X."/>
            <person name="Salerno W."/>
            <person name="Parikh A."/>
            <person name="Feasley C.L."/>
            <person name="Dalin E."/>
            <person name="Tu H."/>
            <person name="Huang E."/>
            <person name="Barry K."/>
            <person name="Lindquist E."/>
            <person name="Shapiro H."/>
            <person name="Bruce D."/>
            <person name="Schmutz J."/>
            <person name="Salamov A."/>
            <person name="Fey P."/>
            <person name="Gaudet P."/>
            <person name="Anjard C."/>
            <person name="Babu M.M."/>
            <person name="Basu S."/>
            <person name="Bushmanova Y."/>
            <person name="van der Wel H."/>
            <person name="Katoh-Kurasawa M."/>
            <person name="Dinh C."/>
            <person name="Coutinho P.M."/>
            <person name="Saito T."/>
            <person name="Elias M."/>
            <person name="Schaap P."/>
            <person name="Kay R.R."/>
            <person name="Henrissat B."/>
            <person name="Eichinger L."/>
            <person name="Rivero F."/>
            <person name="Putnam N.H."/>
            <person name="West C.M."/>
            <person name="Loomis W.F."/>
            <person name="Chisholm R.L."/>
            <person name="Shaulsky G."/>
            <person name="Strassmann J.E."/>
            <person name="Queller D.C."/>
            <person name="Kuspa A."/>
            <person name="Grigoriev I.V."/>
        </authorList>
    </citation>
    <scope>NUCLEOTIDE SEQUENCE [LARGE SCALE GENOMIC DNA]</scope>
    <source>
        <strain evidence="3">QSDP1</strain>
    </source>
</reference>
<keyword evidence="1" id="KW-0472">Membrane</keyword>
<dbReference type="EMBL" id="GL870978">
    <property type="protein sequence ID" value="EGC38364.1"/>
    <property type="molecule type" value="Genomic_DNA"/>
</dbReference>
<sequence length="1013" mass="114486">MLTYSSNQDFLLFDLKPNNSLNIYNSSILGKGFITYQRLIQANNSRVEAREFLIGDIVFSQDIINAKECSSIHLVNTTIDGVSVNKYFVLSNSQLYLNGLSLIQFPGVNIYSNFELIQIASSSNVTISNLIYGFPGFPIYMVYSSNIVQSFISIESSLFNYHKGFIFSNAQINFKNTNIINHQNLDSLFKIISSNFKCDQCQIMGGSLLGTTSFLFYLDLNSNLTLVESFITDSSNILTTTVSNNIIFQNCSIQNLFSQNNKIIDLNGASSFMAYNTTFDSITSNGNSFFYACDNSKVYLDNCRLSFLSGSGSAPFIYIESSWLNISNSLIQSSSFQNTMISITSSTMEASSLTILNSNSNEGVVIVARGPSNLYLANSSVSFTSFETFLIADNCNIYLEEFIFSKNFGKFIQVFNNSQFVCNGLQLETNSMISNGHIFYFGESSATILFFSTSLEIIPDTIMVSNNSNIQFEEFGLLLNTFVESVQKPSIFEFNNSTIIFKNSFLRGNGIEANSNVFNINGGSILFDGCSFFNNNNFLNGSFLKGFNKSIIALQNTVFEYNEFVTGTIQLYDYSLISIRNSNFSNNSNKAKGGIVYFAETSNLQDLESNLFISNKANYGAVFFSDVLINYWIVYFDNSSYINNKAIYGNKMASVPSKISIYYFNTEFSTTKVRIELQDDYNNAVTDFNYFANVEISQVLSNNSKVIVFLDSIVIKNGYGSFNYDFYAPDYVSYFSYDVFVQNINVSSLSNTRNKTKCLSYQRHNKETGFCSFCPPDQVSVRGVCSRCPSTLRCFNSLSTIEGYYLVSNQDPNSFEYNVYQCPVDMCSGGNQCFLNLNSGDLCSACLEDFFNLYPESVSKNGLHCCSYYEPRLISIYLFYLVILGLIFSLFKYSIRNSLVGLYSIIFFSNKGLYLIPLFRMSINFIDNYCTIKANYFEKSIVSLVSILIVYLVGISNISSKALFYLLKSKPSIYKMVPVSVKYNLYLHKKYEKNYLKPNSLYWNLFLMFSHFP</sequence>
<protein>
    <submittedName>
        <fullName evidence="2">Uncharacterized protein</fullName>
    </submittedName>
</protein>
<dbReference type="OrthoDB" id="24473at2759"/>
<proteinExistence type="predicted"/>
<feature type="transmembrane region" description="Helical" evidence="1">
    <location>
        <begin position="941"/>
        <end position="967"/>
    </location>
</feature>
<dbReference type="eggNOG" id="ENOG502SWCX">
    <property type="taxonomic scope" value="Eukaryota"/>
</dbReference>
<dbReference type="RefSeq" id="XP_003285121.1">
    <property type="nucleotide sequence ID" value="XM_003285073.1"/>
</dbReference>
<keyword evidence="1" id="KW-0812">Transmembrane</keyword>
<feature type="transmembrane region" description="Helical" evidence="1">
    <location>
        <begin position="874"/>
        <end position="893"/>
    </location>
</feature>
<name>F0ZCG2_DICPU</name>
<dbReference type="InParanoid" id="F0ZCG2"/>
<dbReference type="PANTHER" id="PTHR32158:SF22">
    <property type="entry name" value="TRANSMEMBRANE DOMAIN-CONTAINING PROTEIN DDB_G0287209"/>
    <property type="match status" value="1"/>
</dbReference>
<dbReference type="PANTHER" id="PTHR32158">
    <property type="entry name" value="RING-TYPE DOMAIN-CONTAINING PROTEIN"/>
    <property type="match status" value="1"/>
</dbReference>
<gene>
    <name evidence="2" type="ORF">DICPUDRAFT_148963</name>
</gene>
<dbReference type="OMA" id="VEISTIW"/>
<dbReference type="VEuPathDB" id="AmoebaDB:DICPUDRAFT_148963"/>
<organism evidence="2 3">
    <name type="scientific">Dictyostelium purpureum</name>
    <name type="common">Slime mold</name>
    <dbReference type="NCBI Taxonomy" id="5786"/>
    <lineage>
        <taxon>Eukaryota</taxon>
        <taxon>Amoebozoa</taxon>
        <taxon>Evosea</taxon>
        <taxon>Eumycetozoa</taxon>
        <taxon>Dictyostelia</taxon>
        <taxon>Dictyosteliales</taxon>
        <taxon>Dictyosteliaceae</taxon>
        <taxon>Dictyostelium</taxon>
    </lineage>
</organism>
<dbReference type="AlphaFoldDB" id="F0ZCG2"/>
<feature type="transmembrane region" description="Helical" evidence="1">
    <location>
        <begin position="900"/>
        <end position="921"/>
    </location>
</feature>
<keyword evidence="3" id="KW-1185">Reference proteome</keyword>